<dbReference type="Pfam" id="PF12110">
    <property type="entry name" value="Nup96"/>
    <property type="match status" value="1"/>
</dbReference>
<dbReference type="InterPro" id="IPR021967">
    <property type="entry name" value="Nup98_C"/>
</dbReference>
<dbReference type="AlphaFoldDB" id="A0A2Z6RJ26"/>
<organism evidence="2 4">
    <name type="scientific">Rhizophagus clarus</name>
    <dbReference type="NCBI Taxonomy" id="94130"/>
    <lineage>
        <taxon>Eukaryota</taxon>
        <taxon>Fungi</taxon>
        <taxon>Fungi incertae sedis</taxon>
        <taxon>Mucoromycota</taxon>
        <taxon>Glomeromycotina</taxon>
        <taxon>Glomeromycetes</taxon>
        <taxon>Glomerales</taxon>
        <taxon>Glomeraceae</taxon>
        <taxon>Rhizophagus</taxon>
    </lineage>
</organism>
<keyword evidence="4" id="KW-1185">Reference proteome</keyword>
<evidence type="ECO:0000313" key="4">
    <source>
        <dbReference type="Proteomes" id="UP000247702"/>
    </source>
</evidence>
<name>A0A2Z6RJ26_9GLOM</name>
<dbReference type="EMBL" id="BEXD01003809">
    <property type="protein sequence ID" value="GBC02091.1"/>
    <property type="molecule type" value="Genomic_DNA"/>
</dbReference>
<evidence type="ECO:0000313" key="2">
    <source>
        <dbReference type="EMBL" id="GBC02091.1"/>
    </source>
</evidence>
<dbReference type="EMBL" id="BLAL01000215">
    <property type="protein sequence ID" value="GES92631.1"/>
    <property type="molecule type" value="Genomic_DNA"/>
</dbReference>
<dbReference type="Gene3D" id="1.25.40.690">
    <property type="match status" value="1"/>
</dbReference>
<sequence length="523" mass="61851">MNTELRRMRDTLQSLKGTYSELNEFDSNGLFDNISVNLEEIQDTSKPIFSMRRSFRVSWGPNGTYVHRSKKNVRPIYTSFIARTTPSRIAKASQRDIVKFRKVLIVSEDDVHIKERISKSLELIFEHSTFGQEDDTPYIIPAKLSFMDFISVFDTKIIDEHENLTWKLCHALWDDLQIPSEHYDSMSLDKVTKDCRKARISKWFQIANELKMADHLKLSGYSNDDTDLIFAHLTSKQISKAVSIAIKNREFHLASLISQSYGNDYVKECMKQQLDHWKDTEVDKLISPNHLKLYELLSGNVFAITKGLDWRTTISMQMWYGCRLDDSFDEALNTYDEARRYSEEISTPFVWYNHVKDNDNWNYLDSNKVTFDLHYHLMKLSTDPTHSLEEALHPRTNQVAPLDYRITWLLHYMIARILCIRDFSDSEVMVDQITLKFIFELETLGIWQWAVFIAMFINHLEVRKNILCELLNRYVHQIPKEKAENFQNFAIRTMRLKEEWLLESQEVFSKYKEVPGRKRKFSY</sequence>
<accession>A0A2Z6RJ26</accession>
<dbReference type="OrthoDB" id="3797628at2759"/>
<protein>
    <submittedName>
        <fullName evidence="3">Nuclear pore complex protein Nup98-Nup96</fullName>
    </submittedName>
</protein>
<feature type="domain" description="Nuclear pore complex protein NUP96 C-terminal" evidence="1">
    <location>
        <begin position="229"/>
        <end position="505"/>
    </location>
</feature>
<comment type="caution">
    <text evidence="2">The sequence shown here is derived from an EMBL/GenBank/DDBJ whole genome shotgun (WGS) entry which is preliminary data.</text>
</comment>
<dbReference type="Proteomes" id="UP000615446">
    <property type="component" value="Unassembled WGS sequence"/>
</dbReference>
<reference evidence="2 4" key="1">
    <citation type="submission" date="2017-11" db="EMBL/GenBank/DDBJ databases">
        <title>The genome of Rhizophagus clarus HR1 reveals common genetic basis of auxotrophy among arbuscular mycorrhizal fungi.</title>
        <authorList>
            <person name="Kobayashi Y."/>
        </authorList>
    </citation>
    <scope>NUCLEOTIDE SEQUENCE [LARGE SCALE GENOMIC DNA]</scope>
    <source>
        <strain evidence="2 4">HR1</strain>
    </source>
</reference>
<reference evidence="3" key="2">
    <citation type="submission" date="2019-10" db="EMBL/GenBank/DDBJ databases">
        <title>Conservation and host-specific expression of non-tandemly repeated heterogenous ribosome RNA gene in arbuscular mycorrhizal fungi.</title>
        <authorList>
            <person name="Maeda T."/>
            <person name="Kobayashi Y."/>
            <person name="Nakagawa T."/>
            <person name="Ezawa T."/>
            <person name="Yamaguchi K."/>
            <person name="Bino T."/>
            <person name="Nishimoto Y."/>
            <person name="Shigenobu S."/>
            <person name="Kawaguchi M."/>
        </authorList>
    </citation>
    <scope>NUCLEOTIDE SEQUENCE</scope>
    <source>
        <strain evidence="3">HR1</strain>
    </source>
</reference>
<gene>
    <name evidence="3" type="ORF">RCL2_001940000</name>
    <name evidence="2" type="ORF">RclHR1_04440021</name>
</gene>
<dbReference type="STRING" id="94130.A0A2Z6RJ26"/>
<evidence type="ECO:0000259" key="1">
    <source>
        <dbReference type="Pfam" id="PF12110"/>
    </source>
</evidence>
<evidence type="ECO:0000313" key="3">
    <source>
        <dbReference type="EMBL" id="GES92631.1"/>
    </source>
</evidence>
<proteinExistence type="predicted"/>
<dbReference type="Proteomes" id="UP000247702">
    <property type="component" value="Unassembled WGS sequence"/>
</dbReference>